<dbReference type="SUPFAM" id="SSF47413">
    <property type="entry name" value="lambda repressor-like DNA-binding domains"/>
    <property type="match status" value="1"/>
</dbReference>
<reference evidence="2 3" key="1">
    <citation type="submission" date="2019-06" db="EMBL/GenBank/DDBJ databases">
        <title>Sequencing the genomes of 1000 actinobacteria strains.</title>
        <authorList>
            <person name="Klenk H.-P."/>
        </authorList>
    </citation>
    <scope>NUCLEOTIDE SEQUENCE [LARGE SCALE GENOMIC DNA]</scope>
    <source>
        <strain evidence="2 3">DSM 43186</strain>
    </source>
</reference>
<keyword evidence="3" id="KW-1185">Reference proteome</keyword>
<evidence type="ECO:0000313" key="3">
    <source>
        <dbReference type="Proteomes" id="UP000319213"/>
    </source>
</evidence>
<feature type="domain" description="HTH cro/C1-type" evidence="1">
    <location>
        <begin position="13"/>
        <end position="67"/>
    </location>
</feature>
<dbReference type="SUPFAM" id="SSF48452">
    <property type="entry name" value="TPR-like"/>
    <property type="match status" value="1"/>
</dbReference>
<dbReference type="CDD" id="cd00093">
    <property type="entry name" value="HTH_XRE"/>
    <property type="match status" value="1"/>
</dbReference>
<gene>
    <name evidence="2" type="ORF">FHX40_0847</name>
</gene>
<dbReference type="Pfam" id="PF01381">
    <property type="entry name" value="HTH_3"/>
    <property type="match status" value="1"/>
</dbReference>
<sequence>MAAATGGRGRPELVRARKRLGMTQVEAAEALLVTPTTVSRWERGTQEIRPVYRARMAAVFGVSAEQIERWLESTEPVDTELWPWPDFTDMSLASTVKSAERLWRSELDLQRRHMLAALPFVPDVLNGWISAWSYGSSMDSTANQGTGRAVGLSDVQRIEEMRQRFTQIDYVYGGGLVRPAVVDYLNTTVAPLLRGTYDDKVGAALLTAAAEMTLFAGWTAFDIERHGQAQHYYGQALKLAKAADNPLAGARVLSTMAHQAIHLNKPEQAILLARAAVEAGRRGQASPQAMALLLVREARATALKTNPAKSGDRHAAKQIARLLVEAERAHAQGARDGDPQWVHAFDEPELAAQAGIILHLVGDDDRAAERLEHSVQAFATYRPRSSHLNRVNAAEAYLSRGELEQALDHARAATSGATTLTSPRLVEHIKRFDKRLKPYETSIRVREFRAYLDHVVAV</sequence>
<proteinExistence type="predicted"/>
<dbReference type="Gene3D" id="1.10.260.40">
    <property type="entry name" value="lambda repressor-like DNA-binding domains"/>
    <property type="match status" value="1"/>
</dbReference>
<evidence type="ECO:0000259" key="1">
    <source>
        <dbReference type="PROSITE" id="PS50943"/>
    </source>
</evidence>
<dbReference type="EMBL" id="VFPQ01000001">
    <property type="protein sequence ID" value="TQM74183.1"/>
    <property type="molecule type" value="Genomic_DNA"/>
</dbReference>
<dbReference type="OrthoDB" id="3213425at2"/>
<dbReference type="RefSeq" id="WP_142258389.1">
    <property type="nucleotide sequence ID" value="NZ_BMPV01000006.1"/>
</dbReference>
<comment type="caution">
    <text evidence="2">The sequence shown here is derived from an EMBL/GenBank/DDBJ whole genome shotgun (WGS) entry which is preliminary data.</text>
</comment>
<dbReference type="InterPro" id="IPR001387">
    <property type="entry name" value="Cro/C1-type_HTH"/>
</dbReference>
<dbReference type="AlphaFoldDB" id="A0A543IUC3"/>
<dbReference type="InterPro" id="IPR010982">
    <property type="entry name" value="Lambda_DNA-bd_dom_sf"/>
</dbReference>
<protein>
    <submittedName>
        <fullName evidence="2">DNA-binding XRE family transcriptional regulator</fullName>
    </submittedName>
</protein>
<evidence type="ECO:0000313" key="2">
    <source>
        <dbReference type="EMBL" id="TQM74183.1"/>
    </source>
</evidence>
<dbReference type="GO" id="GO:0003677">
    <property type="term" value="F:DNA binding"/>
    <property type="evidence" value="ECO:0007669"/>
    <property type="project" value="UniProtKB-KW"/>
</dbReference>
<dbReference type="Proteomes" id="UP000319213">
    <property type="component" value="Unassembled WGS sequence"/>
</dbReference>
<organism evidence="2 3">
    <name type="scientific">Thermopolyspora flexuosa</name>
    <dbReference type="NCBI Taxonomy" id="103836"/>
    <lineage>
        <taxon>Bacteria</taxon>
        <taxon>Bacillati</taxon>
        <taxon>Actinomycetota</taxon>
        <taxon>Actinomycetes</taxon>
        <taxon>Streptosporangiales</taxon>
        <taxon>Streptosporangiaceae</taxon>
        <taxon>Thermopolyspora</taxon>
    </lineage>
</organism>
<dbReference type="InterPro" id="IPR011990">
    <property type="entry name" value="TPR-like_helical_dom_sf"/>
</dbReference>
<dbReference type="Gene3D" id="1.25.40.10">
    <property type="entry name" value="Tetratricopeptide repeat domain"/>
    <property type="match status" value="1"/>
</dbReference>
<dbReference type="SMART" id="SM00530">
    <property type="entry name" value="HTH_XRE"/>
    <property type="match status" value="1"/>
</dbReference>
<keyword evidence="2" id="KW-0238">DNA-binding</keyword>
<accession>A0A543IUC3</accession>
<name>A0A543IUC3_9ACTN</name>
<dbReference type="PROSITE" id="PS50943">
    <property type="entry name" value="HTH_CROC1"/>
    <property type="match status" value="1"/>
</dbReference>